<dbReference type="OrthoDB" id="6626088at2"/>
<evidence type="ECO:0008006" key="3">
    <source>
        <dbReference type="Google" id="ProtNLM"/>
    </source>
</evidence>
<dbReference type="EMBL" id="CP004387">
    <property type="protein sequence ID" value="AJD46934.1"/>
    <property type="molecule type" value="Genomic_DNA"/>
</dbReference>
<keyword evidence="2" id="KW-1185">Reference proteome</keyword>
<dbReference type="InterPro" id="IPR036465">
    <property type="entry name" value="vWFA_dom_sf"/>
</dbReference>
<gene>
    <name evidence="1" type="ORF">S7S_02560</name>
</gene>
<dbReference type="SUPFAM" id="SSF53300">
    <property type="entry name" value="vWA-like"/>
    <property type="match status" value="1"/>
</dbReference>
<dbReference type="KEGG" id="apac:S7S_02560"/>
<dbReference type="RefSeq" id="WP_008739678.1">
    <property type="nucleotide sequence ID" value="NZ_CP004387.1"/>
</dbReference>
<dbReference type="STRING" id="391936.S7S_02560"/>
<evidence type="ECO:0000313" key="1">
    <source>
        <dbReference type="EMBL" id="AJD46934.1"/>
    </source>
</evidence>
<proteinExistence type="predicted"/>
<evidence type="ECO:0000313" key="2">
    <source>
        <dbReference type="Proteomes" id="UP000006764"/>
    </source>
</evidence>
<name>A0A0B4XFW7_9GAMM</name>
<reference evidence="1 2" key="1">
    <citation type="journal article" date="2012" name="J. Bacteriol.">
        <title>Genome sequence of an alkane-degrading bacterium, Alcanivorax pacificus type strain W11-5, isolated from deep sea sediment.</title>
        <authorList>
            <person name="Lai Q."/>
            <person name="Shao Z."/>
        </authorList>
    </citation>
    <scope>NUCLEOTIDE SEQUENCE [LARGE SCALE GENOMIC DNA]</scope>
    <source>
        <strain evidence="1 2">W11-5</strain>
    </source>
</reference>
<dbReference type="Proteomes" id="UP000006764">
    <property type="component" value="Chromosome"/>
</dbReference>
<sequence length="195" mass="21295">MKVPLYIIVDVSGSMNEMGKIHLQRNLCRYAAQLRLIDQEKYSGSDIRFYQWAQNVSDVALQSDGDIPALNAEGSSNLCDLSDFLSQHLNDAGSARTLILSDGNFPNSDIVSFQNQLGTFSDLIIRTVAVGADADLFKLKKISTNNTVYLSENIASAIDSTIFGSDEPLTAPVSTARILESAPAETEEPEEDWDA</sequence>
<dbReference type="AlphaFoldDB" id="A0A0B4XFW7"/>
<protein>
    <recommendedName>
        <fullName evidence="3">VWFA domain-containing protein</fullName>
    </recommendedName>
</protein>
<dbReference type="Gene3D" id="3.40.50.410">
    <property type="entry name" value="von Willebrand factor, type A domain"/>
    <property type="match status" value="1"/>
</dbReference>
<organism evidence="1 2">
    <name type="scientific">Isoalcanivorax pacificus W11-5</name>
    <dbReference type="NCBI Taxonomy" id="391936"/>
    <lineage>
        <taxon>Bacteria</taxon>
        <taxon>Pseudomonadati</taxon>
        <taxon>Pseudomonadota</taxon>
        <taxon>Gammaproteobacteria</taxon>
        <taxon>Oceanospirillales</taxon>
        <taxon>Alcanivoracaceae</taxon>
        <taxon>Isoalcanivorax</taxon>
    </lineage>
</organism>
<accession>A0A0B4XFW7</accession>
<dbReference type="HOGENOM" id="CLU_1394725_0_0_6"/>